<dbReference type="EMBL" id="PEYE01000044">
    <property type="protein sequence ID" value="PIS38618.1"/>
    <property type="molecule type" value="Genomic_DNA"/>
</dbReference>
<evidence type="ECO:0000313" key="1">
    <source>
        <dbReference type="EMBL" id="PIS38618.1"/>
    </source>
</evidence>
<sequence length="80" mass="9641">MALEVKKQERETPQSLLRRFSKTVRQSGILLRAREGRFRKREKSKQMTKQAALRREMLKKEYLKLAKLGKLESKRRGNRR</sequence>
<accession>A0A2M6T032</accession>
<protein>
    <recommendedName>
        <fullName evidence="3">30S ribosomal protein S21</fullName>
    </recommendedName>
</protein>
<reference evidence="2" key="1">
    <citation type="submission" date="2017-09" db="EMBL/GenBank/DDBJ databases">
        <title>Depth-based differentiation of microbial function through sediment-hosted aquifers and enrichment of novel symbionts in the deep terrestrial subsurface.</title>
        <authorList>
            <person name="Probst A.J."/>
            <person name="Ladd B."/>
            <person name="Jarett J.K."/>
            <person name="Geller-Mcgrath D.E."/>
            <person name="Sieber C.M.K."/>
            <person name="Emerson J.B."/>
            <person name="Anantharaman K."/>
            <person name="Thomas B.C."/>
            <person name="Malmstrom R."/>
            <person name="Stieglmeier M."/>
            <person name="Klingl A."/>
            <person name="Woyke T."/>
            <person name="Ryan C.M."/>
            <person name="Banfield J.F."/>
        </authorList>
    </citation>
    <scope>NUCLEOTIDE SEQUENCE [LARGE SCALE GENOMIC DNA]</scope>
</reference>
<organism evidence="1 2">
    <name type="scientific">Candidatus Nealsonbacteria bacterium CG08_land_8_20_14_0_20_43_11</name>
    <dbReference type="NCBI Taxonomy" id="1974706"/>
    <lineage>
        <taxon>Bacteria</taxon>
        <taxon>Candidatus Nealsoniibacteriota</taxon>
    </lineage>
</organism>
<name>A0A2M6T032_9BACT</name>
<comment type="caution">
    <text evidence="1">The sequence shown here is derived from an EMBL/GenBank/DDBJ whole genome shotgun (WGS) entry which is preliminary data.</text>
</comment>
<dbReference type="Proteomes" id="UP000229390">
    <property type="component" value="Unassembled WGS sequence"/>
</dbReference>
<gene>
    <name evidence="1" type="ORF">COT34_02685</name>
</gene>
<dbReference type="AlphaFoldDB" id="A0A2M6T032"/>
<evidence type="ECO:0008006" key="3">
    <source>
        <dbReference type="Google" id="ProtNLM"/>
    </source>
</evidence>
<evidence type="ECO:0000313" key="2">
    <source>
        <dbReference type="Proteomes" id="UP000229390"/>
    </source>
</evidence>
<proteinExistence type="predicted"/>